<dbReference type="InterPro" id="IPR028082">
    <property type="entry name" value="Peripla_BP_I"/>
</dbReference>
<comment type="similarity">
    <text evidence="2">Belongs to the bacterial solute-binding protein 2 family.</text>
</comment>
<comment type="caution">
    <text evidence="6">The sequence shown here is derived from an EMBL/GenBank/DDBJ whole genome shotgun (WGS) entry which is preliminary data.</text>
</comment>
<evidence type="ECO:0000313" key="7">
    <source>
        <dbReference type="Proteomes" id="UP001165667"/>
    </source>
</evidence>
<evidence type="ECO:0000313" key="6">
    <source>
        <dbReference type="EMBL" id="MCW6507840.1"/>
    </source>
</evidence>
<feature type="domain" description="Periplasmic binding protein" evidence="5">
    <location>
        <begin position="41"/>
        <end position="309"/>
    </location>
</feature>
<gene>
    <name evidence="6" type="ORF">M8523_07380</name>
</gene>
<feature type="signal peptide" evidence="4">
    <location>
        <begin position="1"/>
        <end position="29"/>
    </location>
</feature>
<dbReference type="Gene3D" id="3.40.50.2300">
    <property type="match status" value="2"/>
</dbReference>
<evidence type="ECO:0000256" key="3">
    <source>
        <dbReference type="ARBA" id="ARBA00022729"/>
    </source>
</evidence>
<evidence type="ECO:0000259" key="5">
    <source>
        <dbReference type="Pfam" id="PF13407"/>
    </source>
</evidence>
<dbReference type="Proteomes" id="UP001165667">
    <property type="component" value="Unassembled WGS sequence"/>
</dbReference>
<dbReference type="SUPFAM" id="SSF53822">
    <property type="entry name" value="Periplasmic binding protein-like I"/>
    <property type="match status" value="1"/>
</dbReference>
<proteinExistence type="inferred from homology"/>
<keyword evidence="7" id="KW-1185">Reference proteome</keyword>
<dbReference type="EMBL" id="JAMOIM010000003">
    <property type="protein sequence ID" value="MCW6507840.1"/>
    <property type="molecule type" value="Genomic_DNA"/>
</dbReference>
<reference evidence="6" key="1">
    <citation type="submission" date="2022-05" db="EMBL/GenBank/DDBJ databases">
        <authorList>
            <person name="Pankratov T."/>
        </authorList>
    </citation>
    <scope>NUCLEOTIDE SEQUENCE</scope>
    <source>
        <strain evidence="6">BP6-180914</strain>
    </source>
</reference>
<sequence>MARQVTARHSRFLMAFVCGFLAIAPLAHADEVTPQTKGKKVALMIATLQDYYMALLNRLALARAKDFGLEVTTFTTPYDPALQATQIDQAIAQKFDMIAIIAMSEHAVVPALQRAKQAGIPVVMFVAPPKPGSESLFASFVGEDNVAMGRLSGQAILDGLKAGGKDGGKVALVTGLLAEGLAPRRVQGIKEVLATNKNVQIVATEDAKWDPVLTEKIAGQLYGRFAGQGGLDAIYGMADNMATAEIQAAEAANIPVGVGPGKLLVVGGDCFKEGIEAIKAGKMYATATQIPTWEAAHTMEVVADYFNGKPLAKYDYYPIESVTKDNLAKWEARCTF</sequence>
<dbReference type="PANTHER" id="PTHR46847">
    <property type="entry name" value="D-ALLOSE-BINDING PERIPLASMIC PROTEIN-RELATED"/>
    <property type="match status" value="1"/>
</dbReference>
<dbReference type="PANTHER" id="PTHR46847:SF1">
    <property type="entry name" value="D-ALLOSE-BINDING PERIPLASMIC PROTEIN-RELATED"/>
    <property type="match status" value="1"/>
</dbReference>
<name>A0AA41YZR8_9HYPH</name>
<dbReference type="InterPro" id="IPR025997">
    <property type="entry name" value="SBP_2_dom"/>
</dbReference>
<dbReference type="Pfam" id="PF13407">
    <property type="entry name" value="Peripla_BP_4"/>
    <property type="match status" value="1"/>
</dbReference>
<dbReference type="GO" id="GO:0030246">
    <property type="term" value="F:carbohydrate binding"/>
    <property type="evidence" value="ECO:0007669"/>
    <property type="project" value="UniProtKB-ARBA"/>
</dbReference>
<evidence type="ECO:0000256" key="4">
    <source>
        <dbReference type="SAM" id="SignalP"/>
    </source>
</evidence>
<organism evidence="6 7">
    <name type="scientific">Lichenifustis flavocetrariae</name>
    <dbReference type="NCBI Taxonomy" id="2949735"/>
    <lineage>
        <taxon>Bacteria</taxon>
        <taxon>Pseudomonadati</taxon>
        <taxon>Pseudomonadota</taxon>
        <taxon>Alphaproteobacteria</taxon>
        <taxon>Hyphomicrobiales</taxon>
        <taxon>Lichenihabitantaceae</taxon>
        <taxon>Lichenifustis</taxon>
    </lineage>
</organism>
<evidence type="ECO:0000256" key="2">
    <source>
        <dbReference type="ARBA" id="ARBA00007639"/>
    </source>
</evidence>
<keyword evidence="3 4" id="KW-0732">Signal</keyword>
<dbReference type="CDD" id="cd01536">
    <property type="entry name" value="PBP1_ABC_sugar_binding-like"/>
    <property type="match status" value="1"/>
</dbReference>
<feature type="chain" id="PRO_5041460782" evidence="4">
    <location>
        <begin position="30"/>
        <end position="336"/>
    </location>
</feature>
<evidence type="ECO:0000256" key="1">
    <source>
        <dbReference type="ARBA" id="ARBA00004196"/>
    </source>
</evidence>
<comment type="subcellular location">
    <subcellularLocation>
        <location evidence="1">Cell envelope</location>
    </subcellularLocation>
</comment>
<dbReference type="GO" id="GO:0030313">
    <property type="term" value="C:cell envelope"/>
    <property type="evidence" value="ECO:0007669"/>
    <property type="project" value="UniProtKB-SubCell"/>
</dbReference>
<dbReference type="RefSeq" id="WP_282584195.1">
    <property type="nucleotide sequence ID" value="NZ_JAMOIM010000003.1"/>
</dbReference>
<protein>
    <submittedName>
        <fullName evidence="6">Sugar ABC transporter substrate-binding protein</fullName>
    </submittedName>
</protein>
<accession>A0AA41YZR8</accession>
<dbReference type="AlphaFoldDB" id="A0AA41YZR8"/>